<keyword evidence="6" id="KW-1185">Reference proteome</keyword>
<dbReference type="InterPro" id="IPR014015">
    <property type="entry name" value="Helicase_SF3_DNA-vir"/>
</dbReference>
<dbReference type="PROSITE" id="PS51206">
    <property type="entry name" value="SF3_HELICASE_1"/>
    <property type="match status" value="1"/>
</dbReference>
<sequence length="373" mass="41903">MLKLAKSKRSLKTTVAEFDARPELLHCANGVLDLRTRELLPFSADHLSTVSTGVVYEQGARDALWDSYLDTFLPDLKLQKFVQRVMGYALLEGNPERLFVIVCGGTSSGKSTLNEAVMAAMGGYARPFNLTVFCANKDEKPRADVADILHRRYVSTVEASADWHLHADQIKRVTGGDKLAARYPWDKADTIRVPAFAPYIFTNAVPTIKGRDRALDRRLMVLPFERTISPENDRHGAREQLVASESARRAVLAWLVEGLTAYLADEGLGKVPKVVRAAIEEAKFSFSDIDRFFAEMCEFDDDYVVRPAEIYDAYTRWSHTQGVPEREIVSNPSFGISLANRGYEKGKGYPDGPGTKRTWVRRGIRLREALWKP</sequence>
<evidence type="ECO:0000256" key="1">
    <source>
        <dbReference type="ARBA" id="ARBA00022741"/>
    </source>
</evidence>
<reference evidence="6" key="1">
    <citation type="journal article" date="2019" name="Int. J. Syst. Evol. Microbiol.">
        <title>The Global Catalogue of Microorganisms (GCM) 10K type strain sequencing project: providing services to taxonomists for standard genome sequencing and annotation.</title>
        <authorList>
            <consortium name="The Broad Institute Genomics Platform"/>
            <consortium name="The Broad Institute Genome Sequencing Center for Infectious Disease"/>
            <person name="Wu L."/>
            <person name="Ma J."/>
        </authorList>
    </citation>
    <scope>NUCLEOTIDE SEQUENCE [LARGE SCALE GENOMIC DNA]</scope>
    <source>
        <strain evidence="6">JCM 15749</strain>
    </source>
</reference>
<keyword evidence="3" id="KW-0067">ATP-binding</keyword>
<evidence type="ECO:0000313" key="6">
    <source>
        <dbReference type="Proteomes" id="UP001501480"/>
    </source>
</evidence>
<dbReference type="EMBL" id="BAAAPY010000013">
    <property type="protein sequence ID" value="GAA2084600.1"/>
    <property type="molecule type" value="Genomic_DNA"/>
</dbReference>
<protein>
    <submittedName>
        <fullName evidence="5">Phage/plasmid primase, P4 family</fullName>
    </submittedName>
</protein>
<dbReference type="PANTHER" id="PTHR35372:SF2">
    <property type="entry name" value="SF3 HELICASE DOMAIN-CONTAINING PROTEIN"/>
    <property type="match status" value="1"/>
</dbReference>
<evidence type="ECO:0000256" key="2">
    <source>
        <dbReference type="ARBA" id="ARBA00022801"/>
    </source>
</evidence>
<proteinExistence type="predicted"/>
<gene>
    <name evidence="5" type="ORF">GCM10009821_27490</name>
</gene>
<keyword evidence="1" id="KW-0547">Nucleotide-binding</keyword>
<evidence type="ECO:0000313" key="5">
    <source>
        <dbReference type="EMBL" id="GAA2084600.1"/>
    </source>
</evidence>
<dbReference type="Gene3D" id="3.40.50.300">
    <property type="entry name" value="P-loop containing nucleotide triphosphate hydrolases"/>
    <property type="match status" value="1"/>
</dbReference>
<evidence type="ECO:0000256" key="3">
    <source>
        <dbReference type="ARBA" id="ARBA00022840"/>
    </source>
</evidence>
<evidence type="ECO:0000259" key="4">
    <source>
        <dbReference type="PROSITE" id="PS51206"/>
    </source>
</evidence>
<keyword evidence="2" id="KW-0378">Hydrolase</keyword>
<dbReference type="NCBIfam" id="TIGR01613">
    <property type="entry name" value="primase_Cterm"/>
    <property type="match status" value="1"/>
</dbReference>
<dbReference type="Proteomes" id="UP001501480">
    <property type="component" value="Unassembled WGS sequence"/>
</dbReference>
<dbReference type="InterPro" id="IPR027417">
    <property type="entry name" value="P-loop_NTPase"/>
</dbReference>
<organism evidence="5 6">
    <name type="scientific">Aeromicrobium halocynthiae</name>
    <dbReference type="NCBI Taxonomy" id="560557"/>
    <lineage>
        <taxon>Bacteria</taxon>
        <taxon>Bacillati</taxon>
        <taxon>Actinomycetota</taxon>
        <taxon>Actinomycetes</taxon>
        <taxon>Propionibacteriales</taxon>
        <taxon>Nocardioidaceae</taxon>
        <taxon>Aeromicrobium</taxon>
    </lineage>
</organism>
<comment type="caution">
    <text evidence="5">The sequence shown here is derived from an EMBL/GenBank/DDBJ whole genome shotgun (WGS) entry which is preliminary data.</text>
</comment>
<name>A0ABP5HQZ2_9ACTN</name>
<feature type="domain" description="SF3 helicase" evidence="4">
    <location>
        <begin position="77"/>
        <end position="237"/>
    </location>
</feature>
<accession>A0ABP5HQZ2</accession>
<dbReference type="Pfam" id="PF08706">
    <property type="entry name" value="D5_N"/>
    <property type="match status" value="1"/>
</dbReference>
<dbReference type="PANTHER" id="PTHR35372">
    <property type="entry name" value="ATP BINDING PROTEIN-RELATED"/>
    <property type="match status" value="1"/>
</dbReference>
<dbReference type="SUPFAM" id="SSF52540">
    <property type="entry name" value="P-loop containing nucleoside triphosphate hydrolases"/>
    <property type="match status" value="1"/>
</dbReference>
<dbReference type="InterPro" id="IPR014818">
    <property type="entry name" value="Phage/plasmid_primase_P4_C"/>
</dbReference>
<dbReference type="InterPro" id="IPR006500">
    <property type="entry name" value="Helicase_put_C_phage/plasmid"/>
</dbReference>
<dbReference type="InterPro" id="IPR051620">
    <property type="entry name" value="ORF904-like_C"/>
</dbReference>